<dbReference type="PANTHER" id="PTHR16195">
    <property type="entry name" value="ZINC FINGER CCHC DOMAIN CONTAINING PROTEIN"/>
    <property type="match status" value="1"/>
</dbReference>
<dbReference type="HOGENOM" id="CLU_279040_0_0_1"/>
<dbReference type="InterPro" id="IPR001878">
    <property type="entry name" value="Znf_CCHC"/>
</dbReference>
<keyword evidence="1" id="KW-0479">Metal-binding</keyword>
<feature type="compositionally biased region" description="Polar residues" evidence="2">
    <location>
        <begin position="623"/>
        <end position="646"/>
    </location>
</feature>
<evidence type="ECO:0000256" key="1">
    <source>
        <dbReference type="PROSITE-ProRule" id="PRU00047"/>
    </source>
</evidence>
<sequence>MVCQEEVFSWFKELSGYKRLDVMCGLLNMCLPIELRFFGTCVEELGKKDFHYLRDAENRANNMAELTKLTNLNEDVTRSKLIISLALLESSNHVCSNVIFNILTEFAKVSKALYSDDKIFDEMLLLFTMVLYHPAFTFDQKSAVESQLNAIRQVLKEGAAKDQINDHSVKEKAGSVSEVKDLKYTPVYSHVYPSGATNLNGVFVKSVEVKTRRRNEKRIELKLQVVWVPGKITEIVKTYQDLFEFRQFVIKMCSADPKLQSNEMNIPQLPAVAKPGNKIDENLEELAKRITDFFCSINKLLPQLMGCEPIALFFQGQQSLQWTNIVPIQSYPTSSQGMMVNSVKMPAQQVLNASNQRPKDENPADVGRMKSITIYNSQLDHSGAANQDTSKPKMQNVVCRDVNSKQPATNRYSSPLCTGPCSTPVISPHSSPITSPYASPTQSVVNSRSGSPWIQRNADVTADSVGLKHILSQDRLKKYKNKLINFTVDELRTLSDEDFHKEGLPVDIVTHLRKKLESIRTHPVNGLNLRSGEESSANGGFTMLSVSCPQPVPYVPTVFIPPTDSINKVDSISCSQPSQVLSTGIMTSPNSLPNDVVNSAGVANCNPYTVTFPQLQQPSHPITQISSQSRVASTETSPSCSEYSSPPGSPLEEIRNNYDSSCSEEIDKEKEVEVQNFSEAISGQGVVKFGSKDKMECVPSKKKFRTPEENVSQNLSRLAITNSTPRQVVASNNNQVLPTSASFPKSRVPMNVLPSPSPAAPAQSFKPTAQQQLTIPSSRNTNPTIQENHTGSTPAASTVPVRWDGATASSSTAALNAPVQTSALTMVQTMNQEAACYKTSHMPSSLLVTSAPRHLPIATINVTTTRPLNKSIYSQHSEDSSKLPLCMPAGSHASDSIHTLPYSSTPITYPNLPTSPGVAVTCSPPTFLPTNNCCPSNINVQPPLAHGVLSATSSGCLSNCGCSCNQNVAAASGNLPYTANFLPMNSALYQYQHYMHSHNTNSFMPPPTGIPPPTFHFAGNHMTPPPHIPNGVNPELMYSNTQFSMLQQNGSHSTRVPTQKFMSSANPNIAFHNSYASNPPAVAKAKPVSCYNCGIIGHRGLECKEATMEEITKPGQFRLNYTPTRSTESGD</sequence>
<keyword evidence="5" id="KW-1185">Reference proteome</keyword>
<keyword evidence="1" id="KW-0862">Zinc</keyword>
<evidence type="ECO:0000259" key="3">
    <source>
        <dbReference type="PROSITE" id="PS50158"/>
    </source>
</evidence>
<dbReference type="InterPro" id="IPR036871">
    <property type="entry name" value="PX_dom_sf"/>
</dbReference>
<dbReference type="eggNOG" id="ENOG502S12D">
    <property type="taxonomic scope" value="Eukaryota"/>
</dbReference>
<dbReference type="Pfam" id="PF25479">
    <property type="entry name" value="Vts1"/>
    <property type="match status" value="1"/>
</dbReference>
<evidence type="ECO:0000313" key="4">
    <source>
        <dbReference type="EnsemblMetazoa" id="SMAR008429-PA"/>
    </source>
</evidence>
<keyword evidence="1" id="KW-0863">Zinc-finger</keyword>
<dbReference type="PROSITE" id="PS50158">
    <property type="entry name" value="ZF_CCHC"/>
    <property type="match status" value="1"/>
</dbReference>
<protein>
    <recommendedName>
        <fullName evidence="3">CCHC-type domain-containing protein</fullName>
    </recommendedName>
</protein>
<reference evidence="4" key="2">
    <citation type="submission" date="2015-02" db="UniProtKB">
        <authorList>
            <consortium name="EnsemblMetazoa"/>
        </authorList>
    </citation>
    <scope>IDENTIFICATION</scope>
</reference>
<dbReference type="AlphaFoldDB" id="T1J498"/>
<dbReference type="InterPro" id="IPR058599">
    <property type="entry name" value="PHAT_Smg/ZCCHC2-like"/>
</dbReference>
<feature type="region of interest" description="Disordered" evidence="2">
    <location>
        <begin position="623"/>
        <end position="653"/>
    </location>
</feature>
<reference evidence="5" key="1">
    <citation type="submission" date="2011-05" db="EMBL/GenBank/DDBJ databases">
        <authorList>
            <person name="Richards S.R."/>
            <person name="Qu J."/>
            <person name="Jiang H."/>
            <person name="Jhangiani S.N."/>
            <person name="Agravi P."/>
            <person name="Goodspeed R."/>
            <person name="Gross S."/>
            <person name="Mandapat C."/>
            <person name="Jackson L."/>
            <person name="Mathew T."/>
            <person name="Pu L."/>
            <person name="Thornton R."/>
            <person name="Saada N."/>
            <person name="Wilczek-Boney K.B."/>
            <person name="Lee S."/>
            <person name="Kovar C."/>
            <person name="Wu Y."/>
            <person name="Scherer S.E."/>
            <person name="Worley K.C."/>
            <person name="Muzny D.M."/>
            <person name="Gibbs R."/>
        </authorList>
    </citation>
    <scope>NUCLEOTIDE SEQUENCE</scope>
    <source>
        <strain evidence="5">Brora</strain>
    </source>
</reference>
<proteinExistence type="predicted"/>
<accession>T1J498</accession>
<dbReference type="Proteomes" id="UP000014500">
    <property type="component" value="Unassembled WGS sequence"/>
</dbReference>
<dbReference type="GO" id="GO:0008270">
    <property type="term" value="F:zinc ion binding"/>
    <property type="evidence" value="ECO:0007669"/>
    <property type="project" value="UniProtKB-KW"/>
</dbReference>
<evidence type="ECO:0000313" key="5">
    <source>
        <dbReference type="Proteomes" id="UP000014500"/>
    </source>
</evidence>
<dbReference type="Gene3D" id="3.30.1520.10">
    <property type="entry name" value="Phox-like domain"/>
    <property type="match status" value="1"/>
</dbReference>
<dbReference type="GO" id="GO:0003676">
    <property type="term" value="F:nucleic acid binding"/>
    <property type="evidence" value="ECO:0007669"/>
    <property type="project" value="InterPro"/>
</dbReference>
<name>T1J498_STRMM</name>
<feature type="compositionally biased region" description="Polar residues" evidence="2">
    <location>
        <begin position="765"/>
        <end position="796"/>
    </location>
</feature>
<feature type="region of interest" description="Disordered" evidence="2">
    <location>
        <begin position="753"/>
        <end position="800"/>
    </location>
</feature>
<dbReference type="CDD" id="cd06093">
    <property type="entry name" value="PX_domain"/>
    <property type="match status" value="1"/>
</dbReference>
<dbReference type="Pfam" id="PF26034">
    <property type="entry name" value="PHAT_SMAUG"/>
    <property type="match status" value="1"/>
</dbReference>
<organism evidence="4 5">
    <name type="scientific">Strigamia maritima</name>
    <name type="common">European centipede</name>
    <name type="synonym">Geophilus maritimus</name>
    <dbReference type="NCBI Taxonomy" id="126957"/>
    <lineage>
        <taxon>Eukaryota</taxon>
        <taxon>Metazoa</taxon>
        <taxon>Ecdysozoa</taxon>
        <taxon>Arthropoda</taxon>
        <taxon>Myriapoda</taxon>
        <taxon>Chilopoda</taxon>
        <taxon>Pleurostigmophora</taxon>
        <taxon>Geophilomorpha</taxon>
        <taxon>Linotaeniidae</taxon>
        <taxon>Strigamia</taxon>
    </lineage>
</organism>
<dbReference type="EnsemblMetazoa" id="SMAR008429-RA">
    <property type="protein sequence ID" value="SMAR008429-PA"/>
    <property type="gene ID" value="SMAR008429"/>
</dbReference>
<dbReference type="GO" id="GO:0035091">
    <property type="term" value="F:phosphatidylinositol binding"/>
    <property type="evidence" value="ECO:0007669"/>
    <property type="project" value="InterPro"/>
</dbReference>
<dbReference type="STRING" id="126957.T1J498"/>
<dbReference type="EMBL" id="JH431841">
    <property type="status" value="NOT_ANNOTATED_CDS"/>
    <property type="molecule type" value="Genomic_DNA"/>
</dbReference>
<dbReference type="PANTHER" id="PTHR16195:SF16">
    <property type="entry name" value="ZINC FINGER CCHC DOMAIN-CONTAINING PROTEIN 14"/>
    <property type="match status" value="1"/>
</dbReference>
<dbReference type="OMA" id="NFGPRTK"/>
<dbReference type="SUPFAM" id="SSF64268">
    <property type="entry name" value="PX domain"/>
    <property type="match status" value="1"/>
</dbReference>
<evidence type="ECO:0000256" key="2">
    <source>
        <dbReference type="SAM" id="MobiDB-lite"/>
    </source>
</evidence>
<dbReference type="InterPro" id="IPR057327">
    <property type="entry name" value="Vts1_dom"/>
</dbReference>
<dbReference type="InterPro" id="IPR042344">
    <property type="entry name" value="ZCCHC14"/>
</dbReference>
<feature type="domain" description="CCHC-type" evidence="3">
    <location>
        <begin position="1090"/>
        <end position="1105"/>
    </location>
</feature>